<reference evidence="1" key="1">
    <citation type="submission" date="2022-07" db="EMBL/GenBank/DDBJ databases">
        <title>Genome Sequence of Agrocybe chaxingu.</title>
        <authorList>
            <person name="Buettner E."/>
        </authorList>
    </citation>
    <scope>NUCLEOTIDE SEQUENCE</scope>
    <source>
        <strain evidence="1">MP-N11</strain>
    </source>
</reference>
<comment type="caution">
    <text evidence="1">The sequence shown here is derived from an EMBL/GenBank/DDBJ whole genome shotgun (WGS) entry which is preliminary data.</text>
</comment>
<sequence length="113" mass="12762">MIDKLASLSEGAPTEEYATFADRHEEIAKRMKEHLVDTFPEKKWEEAARDKLSCATVTKAAEDVLKTLGLSKEASMEQVEKLGKLVCLCGHHDFRDPLNFTSLVYHSHTETLI</sequence>
<dbReference type="EMBL" id="JANKHO010000310">
    <property type="protein sequence ID" value="KAJ3511694.1"/>
    <property type="molecule type" value="Genomic_DNA"/>
</dbReference>
<proteinExistence type="predicted"/>
<organism evidence="1 2">
    <name type="scientific">Agrocybe chaxingu</name>
    <dbReference type="NCBI Taxonomy" id="84603"/>
    <lineage>
        <taxon>Eukaryota</taxon>
        <taxon>Fungi</taxon>
        <taxon>Dikarya</taxon>
        <taxon>Basidiomycota</taxon>
        <taxon>Agaricomycotina</taxon>
        <taxon>Agaricomycetes</taxon>
        <taxon>Agaricomycetidae</taxon>
        <taxon>Agaricales</taxon>
        <taxon>Agaricineae</taxon>
        <taxon>Strophariaceae</taxon>
        <taxon>Agrocybe</taxon>
    </lineage>
</organism>
<dbReference type="OrthoDB" id="10627915at2759"/>
<name>A0A9W8KAC6_9AGAR</name>
<dbReference type="AlphaFoldDB" id="A0A9W8KAC6"/>
<keyword evidence="2" id="KW-1185">Reference proteome</keyword>
<accession>A0A9W8KAC6</accession>
<protein>
    <submittedName>
        <fullName evidence="1">Uncharacterized protein</fullName>
    </submittedName>
</protein>
<evidence type="ECO:0000313" key="2">
    <source>
        <dbReference type="Proteomes" id="UP001148786"/>
    </source>
</evidence>
<evidence type="ECO:0000313" key="1">
    <source>
        <dbReference type="EMBL" id="KAJ3511694.1"/>
    </source>
</evidence>
<dbReference type="Proteomes" id="UP001148786">
    <property type="component" value="Unassembled WGS sequence"/>
</dbReference>
<gene>
    <name evidence="1" type="ORF">NLJ89_g3950</name>
</gene>